<accession>A0AAV7PU47</accession>
<dbReference type="AlphaFoldDB" id="A0AAV7PU47"/>
<evidence type="ECO:0000313" key="2">
    <source>
        <dbReference type="Proteomes" id="UP001066276"/>
    </source>
</evidence>
<proteinExistence type="predicted"/>
<organism evidence="1 2">
    <name type="scientific">Pleurodeles waltl</name>
    <name type="common">Iberian ribbed newt</name>
    <dbReference type="NCBI Taxonomy" id="8319"/>
    <lineage>
        <taxon>Eukaryota</taxon>
        <taxon>Metazoa</taxon>
        <taxon>Chordata</taxon>
        <taxon>Craniata</taxon>
        <taxon>Vertebrata</taxon>
        <taxon>Euteleostomi</taxon>
        <taxon>Amphibia</taxon>
        <taxon>Batrachia</taxon>
        <taxon>Caudata</taxon>
        <taxon>Salamandroidea</taxon>
        <taxon>Salamandridae</taxon>
        <taxon>Pleurodelinae</taxon>
        <taxon>Pleurodeles</taxon>
    </lineage>
</organism>
<comment type="caution">
    <text evidence="1">The sequence shown here is derived from an EMBL/GenBank/DDBJ whole genome shotgun (WGS) entry which is preliminary data.</text>
</comment>
<dbReference type="EMBL" id="JANPWB010000011">
    <property type="protein sequence ID" value="KAJ1130444.1"/>
    <property type="molecule type" value="Genomic_DNA"/>
</dbReference>
<reference evidence="1" key="1">
    <citation type="journal article" date="2022" name="bioRxiv">
        <title>Sequencing and chromosome-scale assembly of the giantPleurodeles waltlgenome.</title>
        <authorList>
            <person name="Brown T."/>
            <person name="Elewa A."/>
            <person name="Iarovenko S."/>
            <person name="Subramanian E."/>
            <person name="Araus A.J."/>
            <person name="Petzold A."/>
            <person name="Susuki M."/>
            <person name="Suzuki K.-i.T."/>
            <person name="Hayashi T."/>
            <person name="Toyoda A."/>
            <person name="Oliveira C."/>
            <person name="Osipova E."/>
            <person name="Leigh N.D."/>
            <person name="Simon A."/>
            <person name="Yun M.H."/>
        </authorList>
    </citation>
    <scope>NUCLEOTIDE SEQUENCE</scope>
    <source>
        <strain evidence="1">20211129_DDA</strain>
        <tissue evidence="1">Liver</tissue>
    </source>
</reference>
<keyword evidence="2" id="KW-1185">Reference proteome</keyword>
<dbReference type="Proteomes" id="UP001066276">
    <property type="component" value="Chromosome 7"/>
</dbReference>
<protein>
    <submittedName>
        <fullName evidence="1">Uncharacterized protein</fullName>
    </submittedName>
</protein>
<evidence type="ECO:0000313" key="1">
    <source>
        <dbReference type="EMBL" id="KAJ1130444.1"/>
    </source>
</evidence>
<sequence length="184" mass="20080">MILHPMPWAYRPFKRIHCLLGPRVLRFREVARWLPMAYAVSAKAEIRGLQCCLWVMDLGGEGGEGGGSISVGAYPRASRSQAGGPDHTVQSAVVAPIHPRRLPRVDGPPVTPHPMVLRALCPAEKIYCIPGPRVLRFREAVGRLPEAYAAPAIAEIWLGARSFALRQLISSVAKPRPPVSCPLV</sequence>
<name>A0AAV7PU47_PLEWA</name>
<gene>
    <name evidence="1" type="ORF">NDU88_008797</name>
</gene>